<evidence type="ECO:0000256" key="2">
    <source>
        <dbReference type="ARBA" id="ARBA00012438"/>
    </source>
</evidence>
<dbReference type="GO" id="GO:0000155">
    <property type="term" value="F:phosphorelay sensor kinase activity"/>
    <property type="evidence" value="ECO:0007669"/>
    <property type="project" value="InterPro"/>
</dbReference>
<evidence type="ECO:0000256" key="1">
    <source>
        <dbReference type="ARBA" id="ARBA00000085"/>
    </source>
</evidence>
<dbReference type="EMBL" id="NJBN01000007">
    <property type="protein sequence ID" value="TKJ39753.1"/>
    <property type="molecule type" value="Genomic_DNA"/>
</dbReference>
<dbReference type="Gene3D" id="3.30.565.10">
    <property type="entry name" value="Histidine kinase-like ATPase, C-terminal domain"/>
    <property type="match status" value="1"/>
</dbReference>
<evidence type="ECO:0000313" key="4">
    <source>
        <dbReference type="Proteomes" id="UP000319619"/>
    </source>
</evidence>
<dbReference type="SUPFAM" id="SSF47384">
    <property type="entry name" value="Homodimeric domain of signal transducing histidine kinase"/>
    <property type="match status" value="1"/>
</dbReference>
<sequence length="225" mass="25362">MDYREDMQPDRIMLENSLAFFGAVTASISHELNNVIAIIDQNIGLLADLLITASAERPIPNERLQRISDSVQAQTDRGVRIIKGLNTFAHSVDDPIREFDLNQLINNFTSIAQRLASLRKVNLESDSEAQELMVTSSPFIIQQVLFYCIQRALNRAQPGDVIKIDVHGSDTQVDITLTGRVDQVDNGWNEQYIQQLMQIIFGSVEVEARDPEELIHIKFSRKAGI</sequence>
<accession>A0A532UXT2</accession>
<proteinExistence type="predicted"/>
<dbReference type="Proteomes" id="UP000319619">
    <property type="component" value="Unassembled WGS sequence"/>
</dbReference>
<dbReference type="EC" id="2.7.13.3" evidence="2"/>
<reference evidence="3 4" key="1">
    <citation type="submission" date="2017-06" db="EMBL/GenBank/DDBJ databases">
        <title>Novel microbial phyla capable of carbon fixation and sulfur reduction in deep-sea sediments.</title>
        <authorList>
            <person name="Huang J."/>
            <person name="Baker B."/>
            <person name="Wang Y."/>
        </authorList>
    </citation>
    <scope>NUCLEOTIDE SEQUENCE [LARGE SCALE GENOMIC DNA]</scope>
    <source>
        <strain evidence="3">B3_LCP</strain>
    </source>
</reference>
<evidence type="ECO:0000313" key="3">
    <source>
        <dbReference type="EMBL" id="TKJ39753.1"/>
    </source>
</evidence>
<comment type="catalytic activity">
    <reaction evidence="1">
        <text>ATP + protein L-histidine = ADP + protein N-phospho-L-histidine.</text>
        <dbReference type="EC" id="2.7.13.3"/>
    </reaction>
</comment>
<dbReference type="InterPro" id="IPR036097">
    <property type="entry name" value="HisK_dim/P_sf"/>
</dbReference>
<dbReference type="SUPFAM" id="SSF55874">
    <property type="entry name" value="ATPase domain of HSP90 chaperone/DNA topoisomerase II/histidine kinase"/>
    <property type="match status" value="1"/>
</dbReference>
<comment type="caution">
    <text evidence="3">The sequence shown here is derived from an EMBL/GenBank/DDBJ whole genome shotgun (WGS) entry which is preliminary data.</text>
</comment>
<gene>
    <name evidence="3" type="ORF">CEE37_10775</name>
</gene>
<dbReference type="AlphaFoldDB" id="A0A532UXT2"/>
<dbReference type="Gene3D" id="1.10.287.130">
    <property type="match status" value="1"/>
</dbReference>
<dbReference type="CDD" id="cd00082">
    <property type="entry name" value="HisKA"/>
    <property type="match status" value="1"/>
</dbReference>
<organism evidence="3 4">
    <name type="scientific">candidate division LCP-89 bacterium B3_LCP</name>
    <dbReference type="NCBI Taxonomy" id="2012998"/>
    <lineage>
        <taxon>Bacteria</taxon>
        <taxon>Pseudomonadati</taxon>
        <taxon>Bacteria division LCP-89</taxon>
    </lineage>
</organism>
<dbReference type="InterPro" id="IPR003661">
    <property type="entry name" value="HisK_dim/P_dom"/>
</dbReference>
<protein>
    <recommendedName>
        <fullName evidence="2">histidine kinase</fullName>
        <ecNumber evidence="2">2.7.13.3</ecNumber>
    </recommendedName>
</protein>
<dbReference type="InterPro" id="IPR036890">
    <property type="entry name" value="HATPase_C_sf"/>
</dbReference>
<name>A0A532UXT2_UNCL8</name>